<proteinExistence type="predicted"/>
<evidence type="ECO:0000313" key="1">
    <source>
        <dbReference type="EMBL" id="EGY19261.1"/>
    </source>
</evidence>
<keyword evidence="2" id="KW-1185">Reference proteome</keyword>
<dbReference type="GeneID" id="20711184"/>
<name>G2XHG7_VERDV</name>
<dbReference type="HOGENOM" id="CLU_3034136_0_0_1"/>
<dbReference type="RefSeq" id="XP_009652875.1">
    <property type="nucleotide sequence ID" value="XM_009654580.1"/>
</dbReference>
<sequence>MFEHSEQKRNVICSTGLPRVSSSVADFGDDMTITRTRGDRSIGEIRSRGLYWDVG</sequence>
<dbReference type="EMBL" id="DS572721">
    <property type="protein sequence ID" value="EGY19261.1"/>
    <property type="molecule type" value="Genomic_DNA"/>
</dbReference>
<dbReference type="Proteomes" id="UP000001611">
    <property type="component" value="Chromosome 3"/>
</dbReference>
<dbReference type="KEGG" id="vda:VDAG_09721"/>
<dbReference type="AlphaFoldDB" id="G2XHG7"/>
<gene>
    <name evidence="1" type="ORF">VDAG_09721</name>
</gene>
<evidence type="ECO:0000313" key="2">
    <source>
        <dbReference type="Proteomes" id="UP000001611"/>
    </source>
</evidence>
<dbReference type="InParanoid" id="G2XHG7"/>
<accession>G2XHG7</accession>
<reference evidence="1 2" key="1">
    <citation type="submission" date="2008-03" db="EMBL/GenBank/DDBJ databases">
        <title>The Genome Sequence of Verticillium dahliae VdLs.17.</title>
        <authorList>
            <consortium name="The Broad Institute Genome Sequencing Platform"/>
            <person name="Ma L.-J.J."/>
            <person name="Klosterman S.J."/>
            <person name="Subbarao K."/>
            <person name="Dobinson K."/>
            <person name="Veronese P."/>
            <person name="Kang S."/>
            <person name="Gold S.E."/>
            <person name="Young S."/>
            <person name="Jaffe D."/>
            <person name="Gnerre S."/>
            <person name="Berlin A."/>
            <person name="Heiman D."/>
            <person name="Hepburn T."/>
            <person name="Sykes S."/>
            <person name="Alvarado L."/>
            <person name="Kodira C.D."/>
            <person name="Lander E."/>
            <person name="Galagan J."/>
            <person name="Nusbaum C."/>
            <person name="Birren B."/>
        </authorList>
    </citation>
    <scope>NUCLEOTIDE SEQUENCE [LARGE SCALE GENOMIC DNA]</scope>
    <source>
        <strain evidence="2">VdLs.17 / ATCC MYA-4575 / FGSC 10137</strain>
    </source>
</reference>
<protein>
    <submittedName>
        <fullName evidence="1">Uncharacterized protein</fullName>
    </submittedName>
</protein>
<organism evidence="1 2">
    <name type="scientific">Verticillium dahliae (strain VdLs.17 / ATCC MYA-4575 / FGSC 10137)</name>
    <name type="common">Verticillium wilt</name>
    <dbReference type="NCBI Taxonomy" id="498257"/>
    <lineage>
        <taxon>Eukaryota</taxon>
        <taxon>Fungi</taxon>
        <taxon>Dikarya</taxon>
        <taxon>Ascomycota</taxon>
        <taxon>Pezizomycotina</taxon>
        <taxon>Sordariomycetes</taxon>
        <taxon>Hypocreomycetidae</taxon>
        <taxon>Glomerellales</taxon>
        <taxon>Plectosphaerellaceae</taxon>
        <taxon>Verticillium</taxon>
    </lineage>
</organism>